<dbReference type="RefSeq" id="WP_229112579.1">
    <property type="nucleotide sequence ID" value="NZ_CP064787.1"/>
</dbReference>
<dbReference type="EMBL" id="CP064787">
    <property type="protein sequence ID" value="QSG06154.1"/>
    <property type="molecule type" value="Genomic_DNA"/>
</dbReference>
<reference evidence="2" key="1">
    <citation type="submission" date="2020-11" db="EMBL/GenBank/DDBJ databases">
        <title>Carbohydrate-dependent, anaerobic sulfur respiration: A novel catabolism in halophilic archaea.</title>
        <authorList>
            <person name="Sorokin D.Y."/>
            <person name="Messina E."/>
            <person name="Smedile F."/>
            <person name="La Cono V."/>
            <person name="Hallsworth J.E."/>
            <person name="Yakimov M.M."/>
        </authorList>
    </citation>
    <scope>NUCLEOTIDE SEQUENCE</scope>
    <source>
        <strain evidence="2">HSR12-1</strain>
    </source>
</reference>
<organism evidence="2 3">
    <name type="scientific">Halapricum desulfuricans</name>
    <dbReference type="NCBI Taxonomy" id="2841257"/>
    <lineage>
        <taxon>Archaea</taxon>
        <taxon>Methanobacteriati</taxon>
        <taxon>Methanobacteriota</taxon>
        <taxon>Stenosarchaea group</taxon>
        <taxon>Halobacteria</taxon>
        <taxon>Halobacteriales</taxon>
        <taxon>Haloarculaceae</taxon>
        <taxon>Halapricum</taxon>
    </lineage>
</organism>
<dbReference type="AlphaFoldDB" id="A0A897N0E0"/>
<evidence type="ECO:0000313" key="2">
    <source>
        <dbReference type="EMBL" id="QSG06154.1"/>
    </source>
</evidence>
<dbReference type="Proteomes" id="UP000663525">
    <property type="component" value="Chromosome"/>
</dbReference>
<evidence type="ECO:0000313" key="3">
    <source>
        <dbReference type="Proteomes" id="UP000663525"/>
    </source>
</evidence>
<name>A0A897N0E0_9EURY</name>
<proteinExistence type="predicted"/>
<dbReference type="Pfam" id="PF25956">
    <property type="entry name" value="DUF7993"/>
    <property type="match status" value="1"/>
</dbReference>
<dbReference type="GeneID" id="68855406"/>
<feature type="domain" description="DUF7993" evidence="1">
    <location>
        <begin position="1"/>
        <end position="124"/>
    </location>
</feature>
<evidence type="ECO:0000259" key="1">
    <source>
        <dbReference type="Pfam" id="PF25956"/>
    </source>
</evidence>
<gene>
    <name evidence="2" type="ORF">HSR121_1820</name>
</gene>
<dbReference type="InterPro" id="IPR058306">
    <property type="entry name" value="DUF7993"/>
</dbReference>
<accession>A0A897N0E0</accession>
<sequence length="129" mass="13058">MVEERITDGKRIAELLASELSARETGPLAHVEVIDADRDATPSADGTPAYGIAIDGVDVGTASLFPDYVRVTVSVGVEEVVTAAASAGVPARREGDTAVLRVESGAAVKPAVDVIAAAVEGARNASSSL</sequence>
<protein>
    <recommendedName>
        <fullName evidence="1">DUF7993 domain-containing protein</fullName>
    </recommendedName>
</protein>